<dbReference type="AlphaFoldDB" id="A0A0D2MCN2"/>
<dbReference type="Proteomes" id="UP000054270">
    <property type="component" value="Unassembled WGS sequence"/>
</dbReference>
<evidence type="ECO:0000256" key="1">
    <source>
        <dbReference type="SAM" id="MobiDB-lite"/>
    </source>
</evidence>
<feature type="compositionally biased region" description="Polar residues" evidence="1">
    <location>
        <begin position="118"/>
        <end position="133"/>
    </location>
</feature>
<dbReference type="EMBL" id="KN817560">
    <property type="protein sequence ID" value="KJA21208.1"/>
    <property type="molecule type" value="Genomic_DNA"/>
</dbReference>
<accession>A0A0D2MCN2</accession>
<feature type="region of interest" description="Disordered" evidence="1">
    <location>
        <begin position="113"/>
        <end position="133"/>
    </location>
</feature>
<organism evidence="2 3">
    <name type="scientific">Hypholoma sublateritium (strain FD-334 SS-4)</name>
    <dbReference type="NCBI Taxonomy" id="945553"/>
    <lineage>
        <taxon>Eukaryota</taxon>
        <taxon>Fungi</taxon>
        <taxon>Dikarya</taxon>
        <taxon>Basidiomycota</taxon>
        <taxon>Agaricomycotina</taxon>
        <taxon>Agaricomycetes</taxon>
        <taxon>Agaricomycetidae</taxon>
        <taxon>Agaricales</taxon>
        <taxon>Agaricineae</taxon>
        <taxon>Strophariaceae</taxon>
        <taxon>Hypholoma</taxon>
    </lineage>
</organism>
<name>A0A0D2MCN2_HYPSF</name>
<gene>
    <name evidence="2" type="ORF">HYPSUDRAFT_751644</name>
</gene>
<reference evidence="3" key="1">
    <citation type="submission" date="2014-04" db="EMBL/GenBank/DDBJ databases">
        <title>Evolutionary Origins and Diversification of the Mycorrhizal Mutualists.</title>
        <authorList>
            <consortium name="DOE Joint Genome Institute"/>
            <consortium name="Mycorrhizal Genomics Consortium"/>
            <person name="Kohler A."/>
            <person name="Kuo A."/>
            <person name="Nagy L.G."/>
            <person name="Floudas D."/>
            <person name="Copeland A."/>
            <person name="Barry K.W."/>
            <person name="Cichocki N."/>
            <person name="Veneault-Fourrey C."/>
            <person name="LaButti K."/>
            <person name="Lindquist E.A."/>
            <person name="Lipzen A."/>
            <person name="Lundell T."/>
            <person name="Morin E."/>
            <person name="Murat C."/>
            <person name="Riley R."/>
            <person name="Ohm R."/>
            <person name="Sun H."/>
            <person name="Tunlid A."/>
            <person name="Henrissat B."/>
            <person name="Grigoriev I.V."/>
            <person name="Hibbett D.S."/>
            <person name="Martin F."/>
        </authorList>
    </citation>
    <scope>NUCLEOTIDE SEQUENCE [LARGE SCALE GENOMIC DNA]</scope>
    <source>
        <strain evidence="3">FD-334 SS-4</strain>
    </source>
</reference>
<sequence length="156" mass="16851">MAGAFVHLHLPPAPAPPRMVTTGDALRVYDSAQALECRAPDHPTPVTSTRRGAFSSQPRVVCTPKLRPRWHGMVRGCHRAPNALLQAATAPSVLQLPSAQYIMFHPDAISKSKRRSTESALQNSPSSQFSTAHTDLVRGAVSALDGRHDIPHRGLV</sequence>
<evidence type="ECO:0000313" key="2">
    <source>
        <dbReference type="EMBL" id="KJA21208.1"/>
    </source>
</evidence>
<protein>
    <submittedName>
        <fullName evidence="2">Uncharacterized protein</fullName>
    </submittedName>
</protein>
<evidence type="ECO:0000313" key="3">
    <source>
        <dbReference type="Proteomes" id="UP000054270"/>
    </source>
</evidence>
<proteinExistence type="predicted"/>
<keyword evidence="3" id="KW-1185">Reference proteome</keyword>